<reference evidence="3 4" key="1">
    <citation type="journal article" date="2012" name="Science">
        <title>The Paleozoic origin of enzymatic lignin decomposition reconstructed from 31 fungal genomes.</title>
        <authorList>
            <person name="Floudas D."/>
            <person name="Binder M."/>
            <person name="Riley R."/>
            <person name="Barry K."/>
            <person name="Blanchette R.A."/>
            <person name="Henrissat B."/>
            <person name="Martinez A.T."/>
            <person name="Otillar R."/>
            <person name="Spatafora J.W."/>
            <person name="Yadav J.S."/>
            <person name="Aerts A."/>
            <person name="Benoit I."/>
            <person name="Boyd A."/>
            <person name="Carlson A."/>
            <person name="Copeland A."/>
            <person name="Coutinho P.M."/>
            <person name="de Vries R.P."/>
            <person name="Ferreira P."/>
            <person name="Findley K."/>
            <person name="Foster B."/>
            <person name="Gaskell J."/>
            <person name="Glotzer D."/>
            <person name="Gorecki P."/>
            <person name="Heitman J."/>
            <person name="Hesse C."/>
            <person name="Hori C."/>
            <person name="Igarashi K."/>
            <person name="Jurgens J.A."/>
            <person name="Kallen N."/>
            <person name="Kersten P."/>
            <person name="Kohler A."/>
            <person name="Kuees U."/>
            <person name="Kumar T.K.A."/>
            <person name="Kuo A."/>
            <person name="LaButti K."/>
            <person name="Larrondo L.F."/>
            <person name="Lindquist E."/>
            <person name="Ling A."/>
            <person name="Lombard V."/>
            <person name="Lucas S."/>
            <person name="Lundell T."/>
            <person name="Martin R."/>
            <person name="McLaughlin D.J."/>
            <person name="Morgenstern I."/>
            <person name="Morin E."/>
            <person name="Murat C."/>
            <person name="Nagy L.G."/>
            <person name="Nolan M."/>
            <person name="Ohm R.A."/>
            <person name="Patyshakuliyeva A."/>
            <person name="Rokas A."/>
            <person name="Ruiz-Duenas F.J."/>
            <person name="Sabat G."/>
            <person name="Salamov A."/>
            <person name="Samejima M."/>
            <person name="Schmutz J."/>
            <person name="Slot J.C."/>
            <person name="St John F."/>
            <person name="Stenlid J."/>
            <person name="Sun H."/>
            <person name="Sun S."/>
            <person name="Syed K."/>
            <person name="Tsang A."/>
            <person name="Wiebenga A."/>
            <person name="Young D."/>
            <person name="Pisabarro A."/>
            <person name="Eastwood D.C."/>
            <person name="Martin F."/>
            <person name="Cullen D."/>
            <person name="Grigoriev I.V."/>
            <person name="Hibbett D.S."/>
        </authorList>
    </citation>
    <scope>NUCLEOTIDE SEQUENCE [LARGE SCALE GENOMIC DNA]</scope>
    <source>
        <strain evidence="3 4">LYAD-421 SS1</strain>
    </source>
</reference>
<feature type="compositionally biased region" description="Basic and acidic residues" evidence="1">
    <location>
        <begin position="725"/>
        <end position="738"/>
    </location>
</feature>
<dbReference type="Pfam" id="PF17667">
    <property type="entry name" value="Pkinase_fungal"/>
    <property type="match status" value="1"/>
</dbReference>
<organism evidence="3 4">
    <name type="scientific">Dichomitus squalens (strain LYAD-421)</name>
    <name type="common">Western red white-rot fungus</name>
    <dbReference type="NCBI Taxonomy" id="732165"/>
    <lineage>
        <taxon>Eukaryota</taxon>
        <taxon>Fungi</taxon>
        <taxon>Dikarya</taxon>
        <taxon>Basidiomycota</taxon>
        <taxon>Agaricomycotina</taxon>
        <taxon>Agaricomycetes</taxon>
        <taxon>Polyporales</taxon>
        <taxon>Polyporaceae</taxon>
        <taxon>Dichomitus</taxon>
    </lineage>
</organism>
<sequence length="859" mass="97740">MATQSCVYDVPMALDSTLSRTRGLDPSSAMERNNQHLSDCLDHLLGPMPPDDFLDTFLPLSSQENKSGKARSRNAFKDVPVRWAAFDEMCSRLLPALNKCTPKQARCPGFVFEVAATRSLHPREPGFMKPGICCYASDNVAAVHNSSFESRVELGYAELFIDMKPDPMDDFFIDPPSNINDELRDSHEFLRLVEDDPVNAIHTLGQHVAFVTEILARQFRTFLFSISLSGSSARLLRWDRSGCVVTEAFDIRKYPETLCEFLWRFSQTSNAGRGHDTSVQLAPPNEQSLFLNALRIEVRAQLELDDPAIEEAVREHYSPGHVYTIDILRQDLPASMDTTRRYLVSRPVISPLTLVGRGTRGYWAVDVVTRSVAFLKDTWRLTAVEELEAHTLQRLNDLGVRHVPLLAWHGDVCESTHSSERPTARDYQRTSTDRVRSASWLCQVNQRKVHISRRRHYRVVLGTVGYGVSRLRGAEELLHAGYDVYIAMRDAFAKDSRIHRDLSVGNIILVKHPDHPIRKGYLIDWEVSCKVDDVGEAREVGRAGTWRYLSRRMLRPDDYELKHTFQDDMEALFYVVLWCALMYQPHNLTLEELRKFVAEFFDERMPFGPGIVRGGGAKVMNVMFRSYTSTIEFGSKHLGEWINTVADFLSSGDRWKGRDQDKWSNPEHLDVYWATFLQTHTLERDNRFVHVLRSPREDGFTPPASRPPSHHLQSSHTPPLVPSHTSDRPKQESRKRPSSEPNPDAESRMAKRFRSGRARVQQAATKDDRVLECARSPSEGRRRSERLVKKREEEVRVAEEKRQKDRAAEKATARGKGRGGARVVAAGTASKTTRTRTTSETGRGSSRKPRVRRAASYGA</sequence>
<evidence type="ECO:0000313" key="3">
    <source>
        <dbReference type="EMBL" id="EJF61058.1"/>
    </source>
</evidence>
<dbReference type="GeneID" id="18835550"/>
<proteinExistence type="predicted"/>
<dbReference type="OMA" id="WYFIISR"/>
<dbReference type="KEGG" id="dsq:DICSQDRAFT_137002"/>
<gene>
    <name evidence="3" type="ORF">DICSQDRAFT_137002</name>
</gene>
<feature type="compositionally biased region" description="Basic and acidic residues" evidence="1">
    <location>
        <begin position="765"/>
        <end position="812"/>
    </location>
</feature>
<dbReference type="InterPro" id="IPR040976">
    <property type="entry name" value="Pkinase_fungal"/>
</dbReference>
<dbReference type="Proteomes" id="UP000053319">
    <property type="component" value="Unassembled WGS sequence"/>
</dbReference>
<evidence type="ECO:0000313" key="4">
    <source>
        <dbReference type="Proteomes" id="UP000053319"/>
    </source>
</evidence>
<feature type="compositionally biased region" description="Low complexity" evidence="1">
    <location>
        <begin position="821"/>
        <end position="844"/>
    </location>
</feature>
<protein>
    <recommendedName>
        <fullName evidence="2">Fungal-type protein kinase domain-containing protein</fullName>
    </recommendedName>
</protein>
<name>R7SYM0_DICSQ</name>
<dbReference type="PANTHER" id="PTHR38248">
    <property type="entry name" value="FUNK1 6"/>
    <property type="match status" value="1"/>
</dbReference>
<feature type="region of interest" description="Disordered" evidence="1">
    <location>
        <begin position="698"/>
        <end position="859"/>
    </location>
</feature>
<dbReference type="EMBL" id="JH719412">
    <property type="protein sequence ID" value="EJF61058.1"/>
    <property type="molecule type" value="Genomic_DNA"/>
</dbReference>
<evidence type="ECO:0000259" key="2">
    <source>
        <dbReference type="Pfam" id="PF17667"/>
    </source>
</evidence>
<dbReference type="InterPro" id="IPR011009">
    <property type="entry name" value="Kinase-like_dom_sf"/>
</dbReference>
<dbReference type="OrthoDB" id="3265188at2759"/>
<dbReference type="AlphaFoldDB" id="R7SYM0"/>
<evidence type="ECO:0000256" key="1">
    <source>
        <dbReference type="SAM" id="MobiDB-lite"/>
    </source>
</evidence>
<accession>R7SYM0</accession>
<feature type="domain" description="Fungal-type protein kinase" evidence="2">
    <location>
        <begin position="209"/>
        <end position="579"/>
    </location>
</feature>
<dbReference type="HOGENOM" id="CLU_006410_5_0_1"/>
<dbReference type="Gene3D" id="1.10.510.10">
    <property type="entry name" value="Transferase(Phosphotransferase) domain 1"/>
    <property type="match status" value="1"/>
</dbReference>
<dbReference type="SUPFAM" id="SSF56112">
    <property type="entry name" value="Protein kinase-like (PK-like)"/>
    <property type="match status" value="1"/>
</dbReference>
<dbReference type="PANTHER" id="PTHR38248:SF2">
    <property type="entry name" value="FUNK1 11"/>
    <property type="match status" value="1"/>
</dbReference>
<dbReference type="RefSeq" id="XP_007366278.1">
    <property type="nucleotide sequence ID" value="XM_007366216.1"/>
</dbReference>